<dbReference type="InterPro" id="IPR017972">
    <property type="entry name" value="Cyt_P450_CS"/>
</dbReference>
<reference evidence="5 6" key="1">
    <citation type="submission" date="2020-08" db="EMBL/GenBank/DDBJ databases">
        <authorList>
            <person name="Hejnol A."/>
        </authorList>
    </citation>
    <scope>NUCLEOTIDE SEQUENCE [LARGE SCALE GENOMIC DNA]</scope>
</reference>
<protein>
    <submittedName>
        <fullName evidence="5">DgyrCDS13416</fullName>
    </submittedName>
</protein>
<feature type="transmembrane region" description="Helical" evidence="4">
    <location>
        <begin position="258"/>
        <end position="277"/>
    </location>
</feature>
<evidence type="ECO:0000313" key="6">
    <source>
        <dbReference type="Proteomes" id="UP000549394"/>
    </source>
</evidence>
<dbReference type="GO" id="GO:0016705">
    <property type="term" value="F:oxidoreductase activity, acting on paired donors, with incorporation or reduction of molecular oxygen"/>
    <property type="evidence" value="ECO:0007669"/>
    <property type="project" value="InterPro"/>
</dbReference>
<keyword evidence="2 3" id="KW-0408">Iron</keyword>
<sequence length="532" mass="61202">MGGICRATEALLEKLYNLLGKEKDLLKLLKSKEALKLLGSALGIYIVAKSAHHLYSLFLWRRQTTKALSQYPTPPRHWLYGHALYFKDRSKAFETIQKFSKDYNGAWINSIGPFSDRLIITKVKYAKDILSTAEPKEPYSYGFLKLWLGDGLLLSSGPKWFRSRRLLTPAFHFDILKPYSKLFSDCANTLINKWKDKLAHKENMDIELYNEISLLTLDDLLKCIFGQESNCQTSSNSHPYLEAVQNVTRLLMQRALNVLNLITFIYYLTPTSWYYLYNIHKLHSFTRKVIKERQALLKAKPDYTKHRRYLDFIDILLSARDENGKGLSDQEIADEVDTFMFEGHDTTAAGISFALYNLAKYPEIQEKCREEVMEVLGESDTVSWNDLSKLTYLTKTLKESLRVSPPVPSIQREITEERTLCDGRRLPKGVAVVLSIYAIHHDPDVWENPDKFDPERHSIRGERDPFAFVPFSAGPRNCIGQNFALNEMKATVAIVLKHFFLSEIKGFKAQPVGQVTIKSLNGLWVNLRPLKE</sequence>
<dbReference type="CDD" id="cd20659">
    <property type="entry name" value="CYP4B_4F-like"/>
    <property type="match status" value="1"/>
</dbReference>
<dbReference type="Proteomes" id="UP000549394">
    <property type="component" value="Unassembled WGS sequence"/>
</dbReference>
<keyword evidence="4" id="KW-0472">Membrane</keyword>
<dbReference type="InterPro" id="IPR002401">
    <property type="entry name" value="Cyt_P450_E_grp-I"/>
</dbReference>
<comment type="cofactor">
    <cofactor evidence="2">
        <name>heme</name>
        <dbReference type="ChEBI" id="CHEBI:30413"/>
    </cofactor>
</comment>
<comment type="similarity">
    <text evidence="1 3">Belongs to the cytochrome P450 family.</text>
</comment>
<dbReference type="InterPro" id="IPR050196">
    <property type="entry name" value="Cytochrome_P450_Monoox"/>
</dbReference>
<dbReference type="OrthoDB" id="1470350at2759"/>
<dbReference type="PRINTS" id="PR00463">
    <property type="entry name" value="EP450I"/>
</dbReference>
<dbReference type="InterPro" id="IPR036396">
    <property type="entry name" value="Cyt_P450_sf"/>
</dbReference>
<evidence type="ECO:0000256" key="3">
    <source>
        <dbReference type="RuleBase" id="RU000461"/>
    </source>
</evidence>
<keyword evidence="4" id="KW-0812">Transmembrane</keyword>
<dbReference type="InterPro" id="IPR001128">
    <property type="entry name" value="Cyt_P450"/>
</dbReference>
<evidence type="ECO:0000256" key="1">
    <source>
        <dbReference type="ARBA" id="ARBA00010617"/>
    </source>
</evidence>
<evidence type="ECO:0000256" key="4">
    <source>
        <dbReference type="SAM" id="Phobius"/>
    </source>
</evidence>
<dbReference type="PANTHER" id="PTHR24291">
    <property type="entry name" value="CYTOCHROME P450 FAMILY 4"/>
    <property type="match status" value="1"/>
</dbReference>
<name>A0A7I8WAK5_9ANNE</name>
<accession>A0A7I8WAK5</accession>
<dbReference type="AlphaFoldDB" id="A0A7I8WAK5"/>
<proteinExistence type="inferred from homology"/>
<dbReference type="Gene3D" id="1.10.630.10">
    <property type="entry name" value="Cytochrome P450"/>
    <property type="match status" value="1"/>
</dbReference>
<keyword evidence="3" id="KW-0503">Monooxygenase</keyword>
<keyword evidence="6" id="KW-1185">Reference proteome</keyword>
<evidence type="ECO:0000256" key="2">
    <source>
        <dbReference type="PIRSR" id="PIRSR602401-1"/>
    </source>
</evidence>
<dbReference type="PANTHER" id="PTHR24291:SF201">
    <property type="entry name" value="CYTOCHROME P450, FAMILY 4, SUBFAMILY B, POLYPEPTIDE 7"/>
    <property type="match status" value="1"/>
</dbReference>
<feature type="binding site" description="axial binding residue" evidence="2">
    <location>
        <position position="478"/>
    </location>
    <ligand>
        <name>heme</name>
        <dbReference type="ChEBI" id="CHEBI:30413"/>
    </ligand>
    <ligandPart>
        <name>Fe</name>
        <dbReference type="ChEBI" id="CHEBI:18248"/>
    </ligandPart>
</feature>
<gene>
    <name evidence="5" type="ORF">DGYR_LOCUS12600</name>
</gene>
<keyword evidence="4" id="KW-1133">Transmembrane helix</keyword>
<dbReference type="PRINTS" id="PR00385">
    <property type="entry name" value="P450"/>
</dbReference>
<dbReference type="PROSITE" id="PS00086">
    <property type="entry name" value="CYTOCHROME_P450"/>
    <property type="match status" value="1"/>
</dbReference>
<keyword evidence="2 3" id="KW-0479">Metal-binding</keyword>
<dbReference type="Pfam" id="PF00067">
    <property type="entry name" value="p450"/>
    <property type="match status" value="1"/>
</dbReference>
<dbReference type="EMBL" id="CAJFCJ010000025">
    <property type="protein sequence ID" value="CAD5125173.1"/>
    <property type="molecule type" value="Genomic_DNA"/>
</dbReference>
<keyword evidence="3" id="KW-0560">Oxidoreductase</keyword>
<dbReference type="GO" id="GO:0004497">
    <property type="term" value="F:monooxygenase activity"/>
    <property type="evidence" value="ECO:0007669"/>
    <property type="project" value="UniProtKB-KW"/>
</dbReference>
<evidence type="ECO:0000313" key="5">
    <source>
        <dbReference type="EMBL" id="CAD5125173.1"/>
    </source>
</evidence>
<keyword evidence="2 3" id="KW-0349">Heme</keyword>
<dbReference type="GO" id="GO:0005506">
    <property type="term" value="F:iron ion binding"/>
    <property type="evidence" value="ECO:0007669"/>
    <property type="project" value="InterPro"/>
</dbReference>
<dbReference type="GO" id="GO:0020037">
    <property type="term" value="F:heme binding"/>
    <property type="evidence" value="ECO:0007669"/>
    <property type="project" value="InterPro"/>
</dbReference>
<organism evidence="5 6">
    <name type="scientific">Dimorphilus gyrociliatus</name>
    <dbReference type="NCBI Taxonomy" id="2664684"/>
    <lineage>
        <taxon>Eukaryota</taxon>
        <taxon>Metazoa</taxon>
        <taxon>Spiralia</taxon>
        <taxon>Lophotrochozoa</taxon>
        <taxon>Annelida</taxon>
        <taxon>Polychaeta</taxon>
        <taxon>Polychaeta incertae sedis</taxon>
        <taxon>Dinophilidae</taxon>
        <taxon>Dimorphilus</taxon>
    </lineage>
</organism>
<dbReference type="SUPFAM" id="SSF48264">
    <property type="entry name" value="Cytochrome P450"/>
    <property type="match status" value="1"/>
</dbReference>
<comment type="caution">
    <text evidence="5">The sequence shown here is derived from an EMBL/GenBank/DDBJ whole genome shotgun (WGS) entry which is preliminary data.</text>
</comment>